<protein>
    <submittedName>
        <fullName evidence="1">Uncharacterized protein</fullName>
    </submittedName>
</protein>
<evidence type="ECO:0000313" key="1">
    <source>
        <dbReference type="EMBL" id="EMP38666.1"/>
    </source>
</evidence>
<gene>
    <name evidence="1" type="ORF">UY3_04147</name>
</gene>
<keyword evidence="2" id="KW-1185">Reference proteome</keyword>
<accession>M7BL92</accession>
<dbReference type="Proteomes" id="UP000031443">
    <property type="component" value="Unassembled WGS sequence"/>
</dbReference>
<name>M7BL92_CHEMY</name>
<evidence type="ECO:0000313" key="2">
    <source>
        <dbReference type="Proteomes" id="UP000031443"/>
    </source>
</evidence>
<reference evidence="2" key="1">
    <citation type="journal article" date="2013" name="Nat. Genet.">
        <title>The draft genomes of soft-shell turtle and green sea turtle yield insights into the development and evolution of the turtle-specific body plan.</title>
        <authorList>
            <person name="Wang Z."/>
            <person name="Pascual-Anaya J."/>
            <person name="Zadissa A."/>
            <person name="Li W."/>
            <person name="Niimura Y."/>
            <person name="Huang Z."/>
            <person name="Li C."/>
            <person name="White S."/>
            <person name="Xiong Z."/>
            <person name="Fang D."/>
            <person name="Wang B."/>
            <person name="Ming Y."/>
            <person name="Chen Y."/>
            <person name="Zheng Y."/>
            <person name="Kuraku S."/>
            <person name="Pignatelli M."/>
            <person name="Herrero J."/>
            <person name="Beal K."/>
            <person name="Nozawa M."/>
            <person name="Li Q."/>
            <person name="Wang J."/>
            <person name="Zhang H."/>
            <person name="Yu L."/>
            <person name="Shigenobu S."/>
            <person name="Wang J."/>
            <person name="Liu J."/>
            <person name="Flicek P."/>
            <person name="Searle S."/>
            <person name="Wang J."/>
            <person name="Kuratani S."/>
            <person name="Yin Y."/>
            <person name="Aken B."/>
            <person name="Zhang G."/>
            <person name="Irie N."/>
        </authorList>
    </citation>
    <scope>NUCLEOTIDE SEQUENCE [LARGE SCALE GENOMIC DNA]</scope>
</reference>
<sequence length="129" mass="14026">MDGSIWVAGLRAPAVLSGMIPTNTAATLKEPDPEPIVLSRSYSRVNGFGSGPYLFVVLRPSCFVKIRPQQPAPEATGVVLIPPDLKASALAEGDGGIHIPWYRYTDAYSDITVDSSFREWSMLIAQQDF</sequence>
<proteinExistence type="predicted"/>
<dbReference type="AlphaFoldDB" id="M7BL92"/>
<organism evidence="1 2">
    <name type="scientific">Chelonia mydas</name>
    <name type="common">Green sea-turtle</name>
    <name type="synonym">Chelonia agassizi</name>
    <dbReference type="NCBI Taxonomy" id="8469"/>
    <lineage>
        <taxon>Eukaryota</taxon>
        <taxon>Metazoa</taxon>
        <taxon>Chordata</taxon>
        <taxon>Craniata</taxon>
        <taxon>Vertebrata</taxon>
        <taxon>Euteleostomi</taxon>
        <taxon>Archelosauria</taxon>
        <taxon>Testudinata</taxon>
        <taxon>Testudines</taxon>
        <taxon>Cryptodira</taxon>
        <taxon>Durocryptodira</taxon>
        <taxon>Americhelydia</taxon>
        <taxon>Chelonioidea</taxon>
        <taxon>Cheloniidae</taxon>
        <taxon>Chelonia</taxon>
    </lineage>
</organism>
<dbReference type="EMBL" id="KB518694">
    <property type="protein sequence ID" value="EMP38666.1"/>
    <property type="molecule type" value="Genomic_DNA"/>
</dbReference>